<organism evidence="1">
    <name type="scientific">marine sediment metagenome</name>
    <dbReference type="NCBI Taxonomy" id="412755"/>
    <lineage>
        <taxon>unclassified sequences</taxon>
        <taxon>metagenomes</taxon>
        <taxon>ecological metagenomes</taxon>
    </lineage>
</organism>
<sequence>IVLDGFEHGGDQLVLESGENRYQESDANVALHRDEQVTLASQWESEDSAEDGETLVGTARQILDFTDSNVTFDWVCVAVDRSASASVRWIIRALTSGVWADAGPAAEFGGPVKHMFATDKYLFCAMGDVENYYRWDGTTLSTNWAQPGTNIKADAFAWYNDTLYRALANEVIPANNNDGSTWGTAIPFGHDSTDVTDIFASAGYLVIAKPEGMWIYDGNNKFLFSDADVVKDPGNFQGGKFIGGSLYVPKTNQLIKAFISSATNYTINDITPRMKGDVNKVDFGHGFTKRIFEGPGGRIYVTLDDGEGDQAEVLLYNGIWFHQVYRATATMYSSGYSGLNGWLLINDGTTRRKQLRNWLLHEGSAMGLVGMYPRYVALAWIAHYNFKWYDLNRNVVRAFLALPKPPDGWPEGEWLGTVEKFKEHPHLESIVLWLSKRIYGCTPSQWQMLTSKMMTSNKIIIDPTKSGTSNSITIR</sequence>
<dbReference type="AlphaFoldDB" id="A0A0F9BAA8"/>
<accession>A0A0F9BAA8</accession>
<reference evidence="1" key="1">
    <citation type="journal article" date="2015" name="Nature">
        <title>Complex archaea that bridge the gap between prokaryotes and eukaryotes.</title>
        <authorList>
            <person name="Spang A."/>
            <person name="Saw J.H."/>
            <person name="Jorgensen S.L."/>
            <person name="Zaremba-Niedzwiedzka K."/>
            <person name="Martijn J."/>
            <person name="Lind A.E."/>
            <person name="van Eijk R."/>
            <person name="Schleper C."/>
            <person name="Guy L."/>
            <person name="Ettema T.J."/>
        </authorList>
    </citation>
    <scope>NUCLEOTIDE SEQUENCE</scope>
</reference>
<proteinExistence type="predicted"/>
<gene>
    <name evidence="1" type="ORF">LCGC14_2553030</name>
</gene>
<dbReference type="EMBL" id="LAZR01041946">
    <property type="protein sequence ID" value="KKL10717.1"/>
    <property type="molecule type" value="Genomic_DNA"/>
</dbReference>
<feature type="non-terminal residue" evidence="1">
    <location>
        <position position="1"/>
    </location>
</feature>
<name>A0A0F9BAA8_9ZZZZ</name>
<protein>
    <submittedName>
        <fullName evidence="1">Uncharacterized protein</fullName>
    </submittedName>
</protein>
<comment type="caution">
    <text evidence="1">The sequence shown here is derived from an EMBL/GenBank/DDBJ whole genome shotgun (WGS) entry which is preliminary data.</text>
</comment>
<evidence type="ECO:0000313" key="1">
    <source>
        <dbReference type="EMBL" id="KKL10717.1"/>
    </source>
</evidence>